<reference evidence="7 8" key="1">
    <citation type="journal article" date="2009" name="Science">
        <title>Green evolution and dynamic adaptations revealed by genomes of the marine picoeukaryotes Micromonas.</title>
        <authorList>
            <person name="Worden A.Z."/>
            <person name="Lee J.H."/>
            <person name="Mock T."/>
            <person name="Rouze P."/>
            <person name="Simmons M.P."/>
            <person name="Aerts A.L."/>
            <person name="Allen A.E."/>
            <person name="Cuvelier M.L."/>
            <person name="Derelle E."/>
            <person name="Everett M.V."/>
            <person name="Foulon E."/>
            <person name="Grimwood J."/>
            <person name="Gundlach H."/>
            <person name="Henrissat B."/>
            <person name="Napoli C."/>
            <person name="McDonald S.M."/>
            <person name="Parker M.S."/>
            <person name="Rombauts S."/>
            <person name="Salamov A."/>
            <person name="Von Dassow P."/>
            <person name="Badger J.H."/>
            <person name="Coutinho P.M."/>
            <person name="Demir E."/>
            <person name="Dubchak I."/>
            <person name="Gentemann C."/>
            <person name="Eikrem W."/>
            <person name="Gready J.E."/>
            <person name="John U."/>
            <person name="Lanier W."/>
            <person name="Lindquist E.A."/>
            <person name="Lucas S."/>
            <person name="Mayer K.F."/>
            <person name="Moreau H."/>
            <person name="Not F."/>
            <person name="Otillar R."/>
            <person name="Panaud O."/>
            <person name="Pangilinan J."/>
            <person name="Paulsen I."/>
            <person name="Piegu B."/>
            <person name="Poliakov A."/>
            <person name="Robbens S."/>
            <person name="Schmutz J."/>
            <person name="Toulza E."/>
            <person name="Wyss T."/>
            <person name="Zelensky A."/>
            <person name="Zhou K."/>
            <person name="Armbrust E.V."/>
            <person name="Bhattacharya D."/>
            <person name="Goodenough U.W."/>
            <person name="Van de Peer Y."/>
            <person name="Grigoriev I.V."/>
        </authorList>
    </citation>
    <scope>NUCLEOTIDE SEQUENCE [LARGE SCALE GENOMIC DNA]</scope>
    <source>
        <strain evidence="7 8">CCMP1545</strain>
    </source>
</reference>
<dbReference type="GO" id="GO:0061630">
    <property type="term" value="F:ubiquitin protein ligase activity"/>
    <property type="evidence" value="ECO:0007669"/>
    <property type="project" value="UniProtKB-EC"/>
</dbReference>
<organism evidence="8">
    <name type="scientific">Micromonas pusilla (strain CCMP1545)</name>
    <name type="common">Picoplanktonic green alga</name>
    <dbReference type="NCBI Taxonomy" id="564608"/>
    <lineage>
        <taxon>Eukaryota</taxon>
        <taxon>Viridiplantae</taxon>
        <taxon>Chlorophyta</taxon>
        <taxon>Mamiellophyceae</taxon>
        <taxon>Mamiellales</taxon>
        <taxon>Mamiellaceae</taxon>
        <taxon>Micromonas</taxon>
    </lineage>
</organism>
<feature type="domain" description="HECT" evidence="6">
    <location>
        <begin position="35"/>
        <end position="365"/>
    </location>
</feature>
<keyword evidence="3" id="KW-0808">Transferase</keyword>
<dbReference type="PANTHER" id="PTHR45700">
    <property type="entry name" value="UBIQUITIN-PROTEIN LIGASE E3C"/>
    <property type="match status" value="1"/>
</dbReference>
<dbReference type="CDD" id="cd00078">
    <property type="entry name" value="HECTc"/>
    <property type="match status" value="1"/>
</dbReference>
<proteinExistence type="predicted"/>
<dbReference type="InterPro" id="IPR035983">
    <property type="entry name" value="Hect_E3_ubiquitin_ligase"/>
</dbReference>
<evidence type="ECO:0000256" key="2">
    <source>
        <dbReference type="ARBA" id="ARBA00012485"/>
    </source>
</evidence>
<dbReference type="SMART" id="SM00119">
    <property type="entry name" value="HECTc"/>
    <property type="match status" value="1"/>
</dbReference>
<evidence type="ECO:0000256" key="5">
    <source>
        <dbReference type="PROSITE-ProRule" id="PRU00104"/>
    </source>
</evidence>
<dbReference type="Gene3D" id="3.30.2160.10">
    <property type="entry name" value="Hect, E3 ligase catalytic domain"/>
    <property type="match status" value="1"/>
</dbReference>
<dbReference type="KEGG" id="mpp:MICPUCDRAFT_22875"/>
<dbReference type="PROSITE" id="PS50237">
    <property type="entry name" value="HECT"/>
    <property type="match status" value="1"/>
</dbReference>
<evidence type="ECO:0000256" key="3">
    <source>
        <dbReference type="ARBA" id="ARBA00022679"/>
    </source>
</evidence>
<dbReference type="GO" id="GO:0000209">
    <property type="term" value="P:protein polyubiquitination"/>
    <property type="evidence" value="ECO:0007669"/>
    <property type="project" value="InterPro"/>
</dbReference>
<dbReference type="AlphaFoldDB" id="C1N6W5"/>
<gene>
    <name evidence="7" type="ORF">MICPUCDRAFT_22875</name>
</gene>
<sequence>MRSVFSGSRDSPFLVVRVRRDTLVQDVLAQISSKRERDLRKPLKVAFVGEQGVDEGGVAKEFFQLFVRRVFDPSFGMFAHDDETRTFWFAPEADDLGLEDVEFELIGIVIGLAIYNEHILDFRFPMTIYRKLLGQTPSMRDLREVNPWRHQGFAKLLKARTAEEVDAFGLTFTATRIVFGDEVVVDLIENGRDVPVTIENRSAYVKAYVEWFFVDAIQYPFDAFKRGFHRLCGGPVIHFFRPEELEQLVCGCAHFDFNALEAATRYEDGYAKDDPTMRMFWRVVHAMTETQKRRLLFFATGSDRAPIDGLGALPFVIRRNGTEDHRLPTAHTCFNHLLLPEYKDEGTLRARLTQAIENAEGFGLQ</sequence>
<dbReference type="Pfam" id="PF00632">
    <property type="entry name" value="HECT"/>
    <property type="match status" value="1"/>
</dbReference>
<comment type="catalytic activity">
    <reaction evidence="1">
        <text>S-ubiquitinyl-[E2 ubiquitin-conjugating enzyme]-L-cysteine + [acceptor protein]-L-lysine = [E2 ubiquitin-conjugating enzyme]-L-cysteine + N(6)-ubiquitinyl-[acceptor protein]-L-lysine.</text>
        <dbReference type="EC" id="2.3.2.26"/>
    </reaction>
</comment>
<accession>C1N6W5</accession>
<dbReference type="EMBL" id="GG663749">
    <property type="protein sequence ID" value="EEH51997.1"/>
    <property type="molecule type" value="Genomic_DNA"/>
</dbReference>
<dbReference type="eggNOG" id="KOG0941">
    <property type="taxonomic scope" value="Eukaryota"/>
</dbReference>
<dbReference type="RefSeq" id="XP_003063624.1">
    <property type="nucleotide sequence ID" value="XM_003063578.1"/>
</dbReference>
<dbReference type="FunFam" id="3.30.2410.10:FF:000003">
    <property type="entry name" value="probable E3 ubiquitin-protein ligase HERC4 isoform X1"/>
    <property type="match status" value="1"/>
</dbReference>
<feature type="active site" description="Glycyl thioester intermediate" evidence="5">
    <location>
        <position position="333"/>
    </location>
</feature>
<name>C1N6W5_MICPC</name>
<dbReference type="SUPFAM" id="SSF56204">
    <property type="entry name" value="Hect, E3 ligase catalytic domain"/>
    <property type="match status" value="1"/>
</dbReference>
<dbReference type="Gene3D" id="3.90.1750.10">
    <property type="entry name" value="Hect, E3 ligase catalytic domains"/>
    <property type="match status" value="1"/>
</dbReference>
<dbReference type="OrthoDB" id="8068875at2759"/>
<dbReference type="InterPro" id="IPR044611">
    <property type="entry name" value="E3A/B/C-like"/>
</dbReference>
<dbReference type="OMA" id="FARRINI"/>
<evidence type="ECO:0000259" key="6">
    <source>
        <dbReference type="PROSITE" id="PS50237"/>
    </source>
</evidence>
<evidence type="ECO:0000313" key="7">
    <source>
        <dbReference type="EMBL" id="EEH51997.1"/>
    </source>
</evidence>
<dbReference type="Gene3D" id="3.30.2410.10">
    <property type="entry name" value="Hect, E3 ligase catalytic domain"/>
    <property type="match status" value="1"/>
</dbReference>
<dbReference type="STRING" id="564608.C1N6W5"/>
<dbReference type="GeneID" id="9689065"/>
<keyword evidence="4 5" id="KW-0833">Ubl conjugation pathway</keyword>
<protein>
    <recommendedName>
        <fullName evidence="2">HECT-type E3 ubiquitin transferase</fullName>
        <ecNumber evidence="2">2.3.2.26</ecNumber>
    </recommendedName>
</protein>
<evidence type="ECO:0000313" key="8">
    <source>
        <dbReference type="Proteomes" id="UP000001876"/>
    </source>
</evidence>
<dbReference type="PANTHER" id="PTHR45700:SF8">
    <property type="entry name" value="HECT-TYPE E3 UBIQUITIN TRANSFERASE"/>
    <property type="match status" value="1"/>
</dbReference>
<dbReference type="InterPro" id="IPR000569">
    <property type="entry name" value="HECT_dom"/>
</dbReference>
<evidence type="ECO:0000256" key="4">
    <source>
        <dbReference type="ARBA" id="ARBA00022786"/>
    </source>
</evidence>
<evidence type="ECO:0000256" key="1">
    <source>
        <dbReference type="ARBA" id="ARBA00000885"/>
    </source>
</evidence>
<dbReference type="Proteomes" id="UP000001876">
    <property type="component" value="Unassembled WGS sequence"/>
</dbReference>
<keyword evidence="8" id="KW-1185">Reference proteome</keyword>
<dbReference type="EC" id="2.3.2.26" evidence="2"/>